<dbReference type="InterPro" id="IPR036291">
    <property type="entry name" value="NAD(P)-bd_dom_sf"/>
</dbReference>
<dbReference type="GO" id="GO:0008206">
    <property type="term" value="P:bile acid metabolic process"/>
    <property type="evidence" value="ECO:0007669"/>
    <property type="project" value="UniProtKB-ARBA"/>
</dbReference>
<organism evidence="4 5">
    <name type="scientific">Thermanaerosceptrum fracticalcis</name>
    <dbReference type="NCBI Taxonomy" id="1712410"/>
    <lineage>
        <taxon>Bacteria</taxon>
        <taxon>Bacillati</taxon>
        <taxon>Bacillota</taxon>
        <taxon>Clostridia</taxon>
        <taxon>Eubacteriales</taxon>
        <taxon>Peptococcaceae</taxon>
        <taxon>Thermanaerosceptrum</taxon>
    </lineage>
</organism>
<reference evidence="4 5" key="1">
    <citation type="journal article" date="2019" name="Front. Microbiol.">
        <title>Thermoanaerosceptrum fracticalcis gen. nov. sp. nov., a Novel Fumarate-Fermenting Microorganism From a Deep Fractured Carbonate Aquifer of the US Great Basin.</title>
        <authorList>
            <person name="Hamilton-Brehm S.D."/>
            <person name="Stewart L.E."/>
            <person name="Zavarin M."/>
            <person name="Caldwell M."/>
            <person name="Lawson P.A."/>
            <person name="Onstott T.C."/>
            <person name="Grzymski J."/>
            <person name="Neveux I."/>
            <person name="Lollar B.S."/>
            <person name="Russell C.E."/>
            <person name="Moser D.P."/>
        </authorList>
    </citation>
    <scope>NUCLEOTIDE SEQUENCE [LARGE SCALE GENOMIC DNA]</scope>
    <source>
        <strain evidence="4 5">DRI-13</strain>
    </source>
</reference>
<dbReference type="Gene3D" id="3.40.50.720">
    <property type="entry name" value="NAD(P)-binding Rossmann-like Domain"/>
    <property type="match status" value="1"/>
</dbReference>
<evidence type="ECO:0000256" key="2">
    <source>
        <dbReference type="ARBA" id="ARBA00023002"/>
    </source>
</evidence>
<dbReference type="GO" id="GO:0016616">
    <property type="term" value="F:oxidoreductase activity, acting on the CH-OH group of donors, NAD or NADP as acceptor"/>
    <property type="evidence" value="ECO:0007669"/>
    <property type="project" value="TreeGrafter"/>
</dbReference>
<dbReference type="AlphaFoldDB" id="A0A7G6E4K4"/>
<sequence length="280" mass="29968">MSNLLQKKERSIMNGLFNLDGKVCVVTGGTGILGTLYCRRLAEAGAHVVVSDLMPERCEALAQEISSAVGCRALGLSVDLSVEASVKAWAKRIVEEFGSVDVLINNAAAKSKDFFAPLEKFSLQDWNDVMAVNVTGMFLTVRELGPVMVEKGKGSIINISSIYGVVGPDQRIYEGSWYEEMGGAINTPLIYSTTKGAVIAMTKYLATYWGPKGVRTNTLTPGGVSSGQNSIFSEKYSSRVPLGRMAQAEEMVGALIFLASDASSYVNGQNIIVDGGLTAW</sequence>
<dbReference type="KEGG" id="tfr:BR63_12235"/>
<dbReference type="InterPro" id="IPR002347">
    <property type="entry name" value="SDR_fam"/>
</dbReference>
<accession>A0A7G6E4K4</accession>
<dbReference type="Proteomes" id="UP000515847">
    <property type="component" value="Chromosome"/>
</dbReference>
<protein>
    <submittedName>
        <fullName evidence="4">SDR family oxidoreductase</fullName>
    </submittedName>
</protein>
<dbReference type="PANTHER" id="PTHR42760:SF133">
    <property type="entry name" value="3-OXOACYL-[ACYL-CARRIER-PROTEIN] REDUCTASE"/>
    <property type="match status" value="1"/>
</dbReference>
<dbReference type="Pfam" id="PF00106">
    <property type="entry name" value="adh_short"/>
    <property type="match status" value="1"/>
</dbReference>
<keyword evidence="5" id="KW-1185">Reference proteome</keyword>
<evidence type="ECO:0000256" key="3">
    <source>
        <dbReference type="RuleBase" id="RU000363"/>
    </source>
</evidence>
<gene>
    <name evidence="4" type="ORF">BR63_12235</name>
</gene>
<evidence type="ECO:0000313" key="5">
    <source>
        <dbReference type="Proteomes" id="UP000515847"/>
    </source>
</evidence>
<dbReference type="EMBL" id="CP045798">
    <property type="protein sequence ID" value="QNB47008.1"/>
    <property type="molecule type" value="Genomic_DNA"/>
</dbReference>
<dbReference type="SUPFAM" id="SSF51735">
    <property type="entry name" value="NAD(P)-binding Rossmann-fold domains"/>
    <property type="match status" value="1"/>
</dbReference>
<dbReference type="FunFam" id="3.40.50.720:FF:000084">
    <property type="entry name" value="Short-chain dehydrogenase reductase"/>
    <property type="match status" value="1"/>
</dbReference>
<dbReference type="PRINTS" id="PR00080">
    <property type="entry name" value="SDRFAMILY"/>
</dbReference>
<dbReference type="Pfam" id="PF13561">
    <property type="entry name" value="adh_short_C2"/>
    <property type="match status" value="1"/>
</dbReference>
<keyword evidence="2" id="KW-0560">Oxidoreductase</keyword>
<evidence type="ECO:0000256" key="1">
    <source>
        <dbReference type="ARBA" id="ARBA00006484"/>
    </source>
</evidence>
<dbReference type="PANTHER" id="PTHR42760">
    <property type="entry name" value="SHORT-CHAIN DEHYDROGENASES/REDUCTASES FAMILY MEMBER"/>
    <property type="match status" value="1"/>
</dbReference>
<name>A0A7G6E4K4_THEFR</name>
<proteinExistence type="inferred from homology"/>
<dbReference type="PRINTS" id="PR00081">
    <property type="entry name" value="GDHRDH"/>
</dbReference>
<comment type="similarity">
    <text evidence="1 3">Belongs to the short-chain dehydrogenases/reductases (SDR) family.</text>
</comment>
<evidence type="ECO:0000313" key="4">
    <source>
        <dbReference type="EMBL" id="QNB47008.1"/>
    </source>
</evidence>